<proteinExistence type="predicted"/>
<feature type="compositionally biased region" description="Low complexity" evidence="1">
    <location>
        <begin position="133"/>
        <end position="147"/>
    </location>
</feature>
<feature type="region of interest" description="Disordered" evidence="1">
    <location>
        <begin position="368"/>
        <end position="392"/>
    </location>
</feature>
<feature type="region of interest" description="Disordered" evidence="1">
    <location>
        <begin position="247"/>
        <end position="268"/>
    </location>
</feature>
<feature type="compositionally biased region" description="Low complexity" evidence="1">
    <location>
        <begin position="378"/>
        <end position="392"/>
    </location>
</feature>
<name>A0A6A6H565_VIRVR</name>
<organism evidence="2 3">
    <name type="scientific">Viridothelium virens</name>
    <name type="common">Speckled blister lichen</name>
    <name type="synonym">Trypethelium virens</name>
    <dbReference type="NCBI Taxonomy" id="1048519"/>
    <lineage>
        <taxon>Eukaryota</taxon>
        <taxon>Fungi</taxon>
        <taxon>Dikarya</taxon>
        <taxon>Ascomycota</taxon>
        <taxon>Pezizomycotina</taxon>
        <taxon>Dothideomycetes</taxon>
        <taxon>Dothideomycetes incertae sedis</taxon>
        <taxon>Trypetheliales</taxon>
        <taxon>Trypetheliaceae</taxon>
        <taxon>Viridothelium</taxon>
    </lineage>
</organism>
<feature type="region of interest" description="Disordered" evidence="1">
    <location>
        <begin position="116"/>
        <end position="207"/>
    </location>
</feature>
<feature type="region of interest" description="Disordered" evidence="1">
    <location>
        <begin position="406"/>
        <end position="433"/>
    </location>
</feature>
<dbReference type="EMBL" id="ML991810">
    <property type="protein sequence ID" value="KAF2233019.1"/>
    <property type="molecule type" value="Genomic_DNA"/>
</dbReference>
<keyword evidence="3" id="KW-1185">Reference proteome</keyword>
<dbReference type="Proteomes" id="UP000800092">
    <property type="component" value="Unassembled WGS sequence"/>
</dbReference>
<reference evidence="2" key="1">
    <citation type="journal article" date="2020" name="Stud. Mycol.">
        <title>101 Dothideomycetes genomes: a test case for predicting lifestyles and emergence of pathogens.</title>
        <authorList>
            <person name="Haridas S."/>
            <person name="Albert R."/>
            <person name="Binder M."/>
            <person name="Bloem J."/>
            <person name="Labutti K."/>
            <person name="Salamov A."/>
            <person name="Andreopoulos B."/>
            <person name="Baker S."/>
            <person name="Barry K."/>
            <person name="Bills G."/>
            <person name="Bluhm B."/>
            <person name="Cannon C."/>
            <person name="Castanera R."/>
            <person name="Culley D."/>
            <person name="Daum C."/>
            <person name="Ezra D."/>
            <person name="Gonzalez J."/>
            <person name="Henrissat B."/>
            <person name="Kuo A."/>
            <person name="Liang C."/>
            <person name="Lipzen A."/>
            <person name="Lutzoni F."/>
            <person name="Magnuson J."/>
            <person name="Mondo S."/>
            <person name="Nolan M."/>
            <person name="Ohm R."/>
            <person name="Pangilinan J."/>
            <person name="Park H.-J."/>
            <person name="Ramirez L."/>
            <person name="Alfaro M."/>
            <person name="Sun H."/>
            <person name="Tritt A."/>
            <person name="Yoshinaga Y."/>
            <person name="Zwiers L.-H."/>
            <person name="Turgeon B."/>
            <person name="Goodwin S."/>
            <person name="Spatafora J."/>
            <person name="Crous P."/>
            <person name="Grigoriev I."/>
        </authorList>
    </citation>
    <scope>NUCLEOTIDE SEQUENCE</scope>
    <source>
        <strain evidence="2">Tuck. ex Michener</strain>
    </source>
</reference>
<gene>
    <name evidence="2" type="ORF">EV356DRAFT_229789</name>
</gene>
<evidence type="ECO:0000313" key="2">
    <source>
        <dbReference type="EMBL" id="KAF2233019.1"/>
    </source>
</evidence>
<dbReference type="AlphaFoldDB" id="A0A6A6H565"/>
<evidence type="ECO:0000256" key="1">
    <source>
        <dbReference type="SAM" id="MobiDB-lite"/>
    </source>
</evidence>
<feature type="compositionally biased region" description="Polar residues" evidence="1">
    <location>
        <begin position="409"/>
        <end position="428"/>
    </location>
</feature>
<dbReference type="OrthoDB" id="5426191at2759"/>
<accession>A0A6A6H565</accession>
<sequence>MSEMIEAGSLSSLTTLASNPPSYPRNPTEQERSPLVLYIARVPGSKDVFLSPLKPKQKVVSAQDVESSLYYVHIEQPEDEVLLREEQLVAEREQNAQPLSEIEEQDGAMKEQYAQPLVDKEAPPLPRRPAVGERSSTTERTTPSLPRRPLHSMPQRSQTAQLQPASQIHKLGRKPVASSIASSSPNDVDFRSSIDAGQVQRKPLTGRPLPAIPVDNLNVVPANVENVQPEFRAPLSMPDIPPALPPRHRQWKSESGVPQMSRSNPPYPSDHLSVPFVTDGGFATAREDVSRPSISSRIGSYSSQYLEEGVQSSITLIRRDPTSGAQWNVGRISDPPITEISSETMQSGTRTEKYKRMGAPMYVEITNPGYNKFIDRPNSSSSQQSKSQSNNNTFERRIYLEGSRAATHSYANRPSSAHGSFPSSNPTPSDKGYAFLSPWDGKCQFSTGGSGRSVTCRHSISSGSNASMSDIRVLVSELRFNLPPASGVASLARPKGIGRFHSEVATTSTSSAANPVSAAPISPILANMAAEDLRQGRDSFDFDDVEGGVARLDLSLGQERAGGGFSGKQAKLGKLILWDEGLKMMDLLVAANVALWCRAYGSVEPR</sequence>
<evidence type="ECO:0000313" key="3">
    <source>
        <dbReference type="Proteomes" id="UP000800092"/>
    </source>
</evidence>
<feature type="region of interest" description="Disordered" evidence="1">
    <location>
        <begin position="1"/>
        <end position="32"/>
    </location>
</feature>
<protein>
    <submittedName>
        <fullName evidence="2">Uncharacterized protein</fullName>
    </submittedName>
</protein>
<feature type="compositionally biased region" description="Polar residues" evidence="1">
    <location>
        <begin position="154"/>
        <end position="166"/>
    </location>
</feature>